<feature type="region of interest" description="Disordered" evidence="1">
    <location>
        <begin position="37"/>
        <end position="77"/>
    </location>
</feature>
<dbReference type="AlphaFoldDB" id="A0A2P7SPX7"/>
<keyword evidence="2" id="KW-0812">Transmembrane</keyword>
<gene>
    <name evidence="3" type="ORF">C7I84_06140</name>
</gene>
<evidence type="ECO:0008006" key="5">
    <source>
        <dbReference type="Google" id="ProtNLM"/>
    </source>
</evidence>
<proteinExistence type="predicted"/>
<evidence type="ECO:0000256" key="2">
    <source>
        <dbReference type="SAM" id="Phobius"/>
    </source>
</evidence>
<dbReference type="OrthoDB" id="8083449at2"/>
<comment type="caution">
    <text evidence="3">The sequence shown here is derived from an EMBL/GenBank/DDBJ whole genome shotgun (WGS) entry which is preliminary data.</text>
</comment>
<feature type="region of interest" description="Disordered" evidence="1">
    <location>
        <begin position="1"/>
        <end position="21"/>
    </location>
</feature>
<dbReference type="RefSeq" id="WP_106771266.1">
    <property type="nucleotide sequence ID" value="NZ_PXYK01000004.1"/>
</dbReference>
<dbReference type="Proteomes" id="UP000241229">
    <property type="component" value="Unassembled WGS sequence"/>
</dbReference>
<dbReference type="EMBL" id="PXYK01000004">
    <property type="protein sequence ID" value="PSJ64519.1"/>
    <property type="molecule type" value="Genomic_DNA"/>
</dbReference>
<organism evidence="3 4">
    <name type="scientific">Kumtagia ephedrae</name>
    <dbReference type="NCBI Taxonomy" id="2116701"/>
    <lineage>
        <taxon>Bacteria</taxon>
        <taxon>Pseudomonadati</taxon>
        <taxon>Pseudomonadota</taxon>
        <taxon>Alphaproteobacteria</taxon>
        <taxon>Hyphomicrobiales</taxon>
        <taxon>Phyllobacteriaceae</taxon>
        <taxon>Kumtagia</taxon>
    </lineage>
</organism>
<evidence type="ECO:0000313" key="3">
    <source>
        <dbReference type="EMBL" id="PSJ64519.1"/>
    </source>
</evidence>
<keyword evidence="2" id="KW-0472">Membrane</keyword>
<evidence type="ECO:0000313" key="4">
    <source>
        <dbReference type="Proteomes" id="UP000241229"/>
    </source>
</evidence>
<reference evidence="3 4" key="1">
    <citation type="submission" date="2018-03" db="EMBL/GenBank/DDBJ databases">
        <title>The draft genome of Mesorhizobium sp. 6GN-30.</title>
        <authorList>
            <person name="Liu L."/>
            <person name="Li L."/>
            <person name="Wang T."/>
            <person name="Zhang X."/>
            <person name="Liang L."/>
        </authorList>
    </citation>
    <scope>NUCLEOTIDE SEQUENCE [LARGE SCALE GENOMIC DNA]</scope>
    <source>
        <strain evidence="3 4">6GN30</strain>
    </source>
</reference>
<accession>A0A2P7SPX7</accession>
<name>A0A2P7SPX7_9HYPH</name>
<evidence type="ECO:0000256" key="1">
    <source>
        <dbReference type="SAM" id="MobiDB-lite"/>
    </source>
</evidence>
<protein>
    <recommendedName>
        <fullName evidence="5">DUF883 domain-containing protein</fullName>
    </recommendedName>
</protein>
<keyword evidence="2" id="KW-1133">Transmembrane helix</keyword>
<feature type="compositionally biased region" description="Low complexity" evidence="1">
    <location>
        <begin position="37"/>
        <end position="48"/>
    </location>
</feature>
<feature type="transmembrane region" description="Helical" evidence="2">
    <location>
        <begin position="81"/>
        <end position="101"/>
    </location>
</feature>
<sequence>MAADDPQRMTQTESKEALEKQVAQLRREITSMKRTLAARAEQAAEQSSGWVENATDRAGRAASALKSRAQEVSGAVQENPVTYSTTALLFTAVGFMIGLAVGQSSDHRHRRWH</sequence>
<keyword evidence="4" id="KW-1185">Reference proteome</keyword>